<gene>
    <name evidence="2" type="ORF">OLEA9_A006521</name>
</gene>
<evidence type="ECO:0000256" key="1">
    <source>
        <dbReference type="SAM" id="MobiDB-lite"/>
    </source>
</evidence>
<feature type="compositionally biased region" description="Basic and acidic residues" evidence="1">
    <location>
        <begin position="17"/>
        <end position="29"/>
    </location>
</feature>
<feature type="compositionally biased region" description="Basic and acidic residues" evidence="1">
    <location>
        <begin position="123"/>
        <end position="148"/>
    </location>
</feature>
<dbReference type="AlphaFoldDB" id="A0A8S0VHA9"/>
<feature type="compositionally biased region" description="Polar residues" evidence="1">
    <location>
        <begin position="1"/>
        <end position="16"/>
    </location>
</feature>
<dbReference type="EMBL" id="CACTIH010009384">
    <property type="protein sequence ID" value="CAA3030613.1"/>
    <property type="molecule type" value="Genomic_DNA"/>
</dbReference>
<accession>A0A8S0VHA9</accession>
<dbReference type="PANTHER" id="PTHR33333">
    <property type="entry name" value="ERYTHROCYTE MEMBRANE PROTEIN 1-LIKE"/>
    <property type="match status" value="1"/>
</dbReference>
<feature type="region of interest" description="Disordered" evidence="1">
    <location>
        <begin position="1"/>
        <end position="64"/>
    </location>
</feature>
<proteinExistence type="predicted"/>
<dbReference type="PANTHER" id="PTHR33333:SF46">
    <property type="entry name" value="LOW QUALITY PROTEIN: GLYCINE-RICH PROTEIN DOT1"/>
    <property type="match status" value="1"/>
</dbReference>
<dbReference type="Gramene" id="OE9A006521T1">
    <property type="protein sequence ID" value="OE9A006521C1"/>
    <property type="gene ID" value="OE9A006521"/>
</dbReference>
<comment type="caution">
    <text evidence="2">The sequence shown here is derived from an EMBL/GenBank/DDBJ whole genome shotgun (WGS) entry which is preliminary data.</text>
</comment>
<name>A0A8S0VHA9_OLEEU</name>
<feature type="compositionally biased region" description="Basic and acidic residues" evidence="1">
    <location>
        <begin position="97"/>
        <end position="112"/>
    </location>
</feature>
<sequence length="148" mass="16397">MSSYGNPKSYGQQNDSFKTKMEEKKKEKSGNNVMAEAIAGSDSRPRGQWFLAKDGAAPSTKMPENETSILETAAAAVGAIAGVAMVVRGIWNLANHSDPDPGPKNDEEEKKTMKAPGRPPFRIPRDEFEANPRDYFRDLRGRESSWKH</sequence>
<evidence type="ECO:0000313" key="2">
    <source>
        <dbReference type="EMBL" id="CAA3030613.1"/>
    </source>
</evidence>
<feature type="region of interest" description="Disordered" evidence="1">
    <location>
        <begin position="93"/>
        <end position="148"/>
    </location>
</feature>
<dbReference type="InterPro" id="IPR039926">
    <property type="entry name" value="Egg_app_1"/>
</dbReference>
<dbReference type="OrthoDB" id="1650029at2759"/>
<protein>
    <submittedName>
        <fullName evidence="2">Uncharacterized protein</fullName>
    </submittedName>
</protein>
<dbReference type="Proteomes" id="UP000594638">
    <property type="component" value="Unassembled WGS sequence"/>
</dbReference>
<evidence type="ECO:0000313" key="3">
    <source>
        <dbReference type="Proteomes" id="UP000594638"/>
    </source>
</evidence>
<reference evidence="2 3" key="1">
    <citation type="submission" date="2019-12" db="EMBL/GenBank/DDBJ databases">
        <authorList>
            <person name="Alioto T."/>
            <person name="Alioto T."/>
            <person name="Gomez Garrido J."/>
        </authorList>
    </citation>
    <scope>NUCLEOTIDE SEQUENCE [LARGE SCALE GENOMIC DNA]</scope>
</reference>
<keyword evidence="3" id="KW-1185">Reference proteome</keyword>
<organism evidence="2 3">
    <name type="scientific">Olea europaea subsp. europaea</name>
    <dbReference type="NCBI Taxonomy" id="158383"/>
    <lineage>
        <taxon>Eukaryota</taxon>
        <taxon>Viridiplantae</taxon>
        <taxon>Streptophyta</taxon>
        <taxon>Embryophyta</taxon>
        <taxon>Tracheophyta</taxon>
        <taxon>Spermatophyta</taxon>
        <taxon>Magnoliopsida</taxon>
        <taxon>eudicotyledons</taxon>
        <taxon>Gunneridae</taxon>
        <taxon>Pentapetalae</taxon>
        <taxon>asterids</taxon>
        <taxon>lamiids</taxon>
        <taxon>Lamiales</taxon>
        <taxon>Oleaceae</taxon>
        <taxon>Oleeae</taxon>
        <taxon>Olea</taxon>
    </lineage>
</organism>